<organism evidence="3 4">
    <name type="scientific">Dekkera bruxellensis</name>
    <name type="common">Brettanomyces custersii</name>
    <dbReference type="NCBI Taxonomy" id="5007"/>
    <lineage>
        <taxon>Eukaryota</taxon>
        <taxon>Fungi</taxon>
        <taxon>Dikarya</taxon>
        <taxon>Ascomycota</taxon>
        <taxon>Saccharomycotina</taxon>
        <taxon>Pichiomycetes</taxon>
        <taxon>Pichiales</taxon>
        <taxon>Pichiaceae</taxon>
        <taxon>Brettanomyces</taxon>
    </lineage>
</organism>
<dbReference type="InterPro" id="IPR024969">
    <property type="entry name" value="EIF3F/CSN6-like_C"/>
</dbReference>
<dbReference type="InterPro" id="IPR037518">
    <property type="entry name" value="MPN"/>
</dbReference>
<dbReference type="AlphaFoldDB" id="A0A7D9CYF7"/>
<protein>
    <submittedName>
        <fullName evidence="3">DEBR0S3_09098g1_1</fullName>
    </submittedName>
</protein>
<accession>A0A7D9CYF7</accession>
<name>A0A7D9CYF7_DEKBR</name>
<feature type="domain" description="MPN" evidence="1">
    <location>
        <begin position="27"/>
        <end position="169"/>
    </location>
</feature>
<dbReference type="EMBL" id="CABFWN010000003">
    <property type="protein sequence ID" value="VUG18376.1"/>
    <property type="molecule type" value="Genomic_DNA"/>
</dbReference>
<dbReference type="EMBL" id="JABCYN010000041">
    <property type="protein sequence ID" value="KAF6007506.1"/>
    <property type="molecule type" value="Genomic_DNA"/>
</dbReference>
<evidence type="ECO:0000313" key="3">
    <source>
        <dbReference type="EMBL" id="VUG18376.1"/>
    </source>
</evidence>
<dbReference type="GO" id="GO:0071541">
    <property type="term" value="C:eukaryotic translation initiation factor 3 complex, eIF3m"/>
    <property type="evidence" value="ECO:0007669"/>
    <property type="project" value="TreeGrafter"/>
</dbReference>
<keyword evidence="4" id="KW-1185">Reference proteome</keyword>
<dbReference type="GO" id="GO:0008237">
    <property type="term" value="F:metallopeptidase activity"/>
    <property type="evidence" value="ECO:0007669"/>
    <property type="project" value="InterPro"/>
</dbReference>
<dbReference type="Pfam" id="PF01398">
    <property type="entry name" value="JAB"/>
    <property type="match status" value="1"/>
</dbReference>
<evidence type="ECO:0000313" key="4">
    <source>
        <dbReference type="Proteomes" id="UP000478008"/>
    </source>
</evidence>
<reference evidence="3 4" key="1">
    <citation type="submission" date="2019-07" db="EMBL/GenBank/DDBJ databases">
        <authorList>
            <person name="Friedrich A."/>
            <person name="Schacherer J."/>
        </authorList>
    </citation>
    <scope>NUCLEOTIDE SEQUENCE [LARGE SCALE GENOMIC DNA]</scope>
</reference>
<dbReference type="PANTHER" id="PTHR10540">
    <property type="entry name" value="EUKARYOTIC TRANSLATION INITIATION FACTOR 3 SUBUNIT F-RELATED"/>
    <property type="match status" value="1"/>
</dbReference>
<dbReference type="Gene3D" id="3.40.140.10">
    <property type="entry name" value="Cytidine Deaminase, domain 2"/>
    <property type="match status" value="1"/>
</dbReference>
<dbReference type="Pfam" id="PF13012">
    <property type="entry name" value="MitMem_reg"/>
    <property type="match status" value="1"/>
</dbReference>
<dbReference type="InterPro" id="IPR000555">
    <property type="entry name" value="JAMM/MPN+_dom"/>
</dbReference>
<dbReference type="PANTHER" id="PTHR10540:SF6">
    <property type="entry name" value="EUKARYOTIC TRANSLATION INITIATION FACTOR 3 SUBUNIT F"/>
    <property type="match status" value="1"/>
</dbReference>
<evidence type="ECO:0000313" key="5">
    <source>
        <dbReference type="Proteomes" id="UP000568158"/>
    </source>
</evidence>
<dbReference type="PROSITE" id="PS50249">
    <property type="entry name" value="MPN"/>
    <property type="match status" value="1"/>
</dbReference>
<gene>
    <name evidence="3" type="primary">eif3f</name>
    <name evidence="3" type="ORF">DEBR0S3_09098G</name>
    <name evidence="2" type="ORF">HII12_004396</name>
</gene>
<dbReference type="Proteomes" id="UP000568158">
    <property type="component" value="Unassembled WGS sequence"/>
</dbReference>
<evidence type="ECO:0000313" key="2">
    <source>
        <dbReference type="EMBL" id="KAF6007506.1"/>
    </source>
</evidence>
<evidence type="ECO:0000259" key="1">
    <source>
        <dbReference type="PROSITE" id="PS50249"/>
    </source>
</evidence>
<dbReference type="GO" id="GO:0031369">
    <property type="term" value="F:translation initiation factor binding"/>
    <property type="evidence" value="ECO:0007669"/>
    <property type="project" value="TreeGrafter"/>
</dbReference>
<dbReference type="GO" id="GO:0003743">
    <property type="term" value="F:translation initiation factor activity"/>
    <property type="evidence" value="ECO:0007669"/>
    <property type="project" value="TreeGrafter"/>
</dbReference>
<dbReference type="Proteomes" id="UP000478008">
    <property type="component" value="Unassembled WGS sequence"/>
</dbReference>
<sequence length="327" mass="36317">MTTPALHLVKPNMVAPLASSTDSPIEVTVQSSTLLQLIDTIYENNDETETQSRTVGTLLGTRSEDGSTVEVKECYVVPHKEEDEQLTIEEAVHVSLYHLYKRSNPELQVVGWFSTNPSLDAYTGLFHEFYAKGSCAPYQPVLLTLQYRDEESGDIIAPIVKTFISSPVGLPGNSGVMRKLNLEKIGSYAFVPIPNKVVRSTGESTTLKFLSQASKKGDTSFNLSDFNELKQVSTTVSQISDLIKILQDYTNRVAKGEIKGDDKIGRLLLSNLNFNLSEVDVEAFKNEFETHVNDTLLLQYLASCIKQQLDLSNKLTNFINPEDAVKE</sequence>
<reference evidence="2 5" key="2">
    <citation type="journal article" date="2020" name="Appl. Microbiol. Biotechnol.">
        <title>Targeted gene deletion in Brettanomyces bruxellensis with an expression-free CRISPR-Cas9 system.</title>
        <authorList>
            <person name="Varela C."/>
            <person name="Bartel C."/>
            <person name="Onetto C."/>
            <person name="Borneman A."/>
        </authorList>
    </citation>
    <scope>NUCLEOTIDE SEQUENCE [LARGE SCALE GENOMIC DNA]</scope>
    <source>
        <strain evidence="2 5">AWRI1613</strain>
    </source>
</reference>
<proteinExistence type="predicted"/>